<dbReference type="SUPFAM" id="SSF50494">
    <property type="entry name" value="Trypsin-like serine proteases"/>
    <property type="match status" value="1"/>
</dbReference>
<name>A0A5E4QJ63_9NEOP</name>
<proteinExistence type="predicted"/>
<evidence type="ECO:0000313" key="3">
    <source>
        <dbReference type="Proteomes" id="UP000324832"/>
    </source>
</evidence>
<gene>
    <name evidence="2" type="ORF">LSINAPIS_LOCUS9228</name>
</gene>
<keyword evidence="3" id="KW-1185">Reference proteome</keyword>
<sequence>MWFVLFSSLLCHQALSHYIPSNYAEPIQGRQGRIVSGWDAELGQFPYQAYVRAVDNRGNILTCSGSVIDAKWC</sequence>
<dbReference type="AlphaFoldDB" id="A0A5E4QJ63"/>
<dbReference type="Proteomes" id="UP000324832">
    <property type="component" value="Unassembled WGS sequence"/>
</dbReference>
<accession>A0A5E4QJ63</accession>
<protein>
    <submittedName>
        <fullName evidence="2">Uncharacterized protein</fullName>
    </submittedName>
</protein>
<evidence type="ECO:0000313" key="2">
    <source>
        <dbReference type="EMBL" id="VVC98086.1"/>
    </source>
</evidence>
<dbReference type="InterPro" id="IPR009003">
    <property type="entry name" value="Peptidase_S1_PA"/>
</dbReference>
<dbReference type="EMBL" id="FZQP02003357">
    <property type="protein sequence ID" value="VVC98086.1"/>
    <property type="molecule type" value="Genomic_DNA"/>
</dbReference>
<reference evidence="2 3" key="1">
    <citation type="submission" date="2017-07" db="EMBL/GenBank/DDBJ databases">
        <authorList>
            <person name="Talla V."/>
            <person name="Backstrom N."/>
        </authorList>
    </citation>
    <scope>NUCLEOTIDE SEQUENCE [LARGE SCALE GENOMIC DNA]</scope>
</reference>
<keyword evidence="1" id="KW-0732">Signal</keyword>
<dbReference type="Gene3D" id="2.40.10.10">
    <property type="entry name" value="Trypsin-like serine proteases"/>
    <property type="match status" value="1"/>
</dbReference>
<feature type="chain" id="PRO_5022907198" evidence="1">
    <location>
        <begin position="17"/>
        <end position="73"/>
    </location>
</feature>
<feature type="signal peptide" evidence="1">
    <location>
        <begin position="1"/>
        <end position="16"/>
    </location>
</feature>
<dbReference type="InterPro" id="IPR043504">
    <property type="entry name" value="Peptidase_S1_PA_chymotrypsin"/>
</dbReference>
<organism evidence="2 3">
    <name type="scientific">Leptidea sinapis</name>
    <dbReference type="NCBI Taxonomy" id="189913"/>
    <lineage>
        <taxon>Eukaryota</taxon>
        <taxon>Metazoa</taxon>
        <taxon>Ecdysozoa</taxon>
        <taxon>Arthropoda</taxon>
        <taxon>Hexapoda</taxon>
        <taxon>Insecta</taxon>
        <taxon>Pterygota</taxon>
        <taxon>Neoptera</taxon>
        <taxon>Endopterygota</taxon>
        <taxon>Lepidoptera</taxon>
        <taxon>Glossata</taxon>
        <taxon>Ditrysia</taxon>
        <taxon>Papilionoidea</taxon>
        <taxon>Pieridae</taxon>
        <taxon>Dismorphiinae</taxon>
        <taxon>Leptidea</taxon>
    </lineage>
</organism>
<evidence type="ECO:0000256" key="1">
    <source>
        <dbReference type="SAM" id="SignalP"/>
    </source>
</evidence>